<protein>
    <submittedName>
        <fullName evidence="1">Uncharacterized protein</fullName>
    </submittedName>
</protein>
<reference evidence="1 2" key="1">
    <citation type="submission" date="2015-05" db="EMBL/GenBank/DDBJ databases">
        <title>Evolution of Trichinella species and genotypes.</title>
        <authorList>
            <person name="Korhonen P.K."/>
            <person name="Edoardo P."/>
            <person name="Giuseppe L.R."/>
            <person name="Gasser R.B."/>
        </authorList>
    </citation>
    <scope>NUCLEOTIDE SEQUENCE [LARGE SCALE GENOMIC DNA]</scope>
    <source>
        <strain evidence="1">ISS10</strain>
    </source>
</reference>
<accession>A0A0V1JGQ0</accession>
<sequence length="31" mass="3459">MTSHLSIAQVASVLYWYPLNSLGASRLGFYI</sequence>
<dbReference type="AlphaFoldDB" id="A0A0V1JGQ0"/>
<dbReference type="EMBL" id="JYDW01003967">
    <property type="protein sequence ID" value="KRZ34052.1"/>
    <property type="molecule type" value="Genomic_DNA"/>
</dbReference>
<name>A0A0V1JGQ0_9BILA</name>
<dbReference type="Proteomes" id="UP000054721">
    <property type="component" value="Unassembled WGS sequence"/>
</dbReference>
<keyword evidence="2" id="KW-1185">Reference proteome</keyword>
<gene>
    <name evidence="1" type="ORF">T02_891</name>
</gene>
<evidence type="ECO:0000313" key="1">
    <source>
        <dbReference type="EMBL" id="KRZ34052.1"/>
    </source>
</evidence>
<evidence type="ECO:0000313" key="2">
    <source>
        <dbReference type="Proteomes" id="UP000054721"/>
    </source>
</evidence>
<organism evidence="1 2">
    <name type="scientific">Trichinella nativa</name>
    <dbReference type="NCBI Taxonomy" id="6335"/>
    <lineage>
        <taxon>Eukaryota</taxon>
        <taxon>Metazoa</taxon>
        <taxon>Ecdysozoa</taxon>
        <taxon>Nematoda</taxon>
        <taxon>Enoplea</taxon>
        <taxon>Dorylaimia</taxon>
        <taxon>Trichinellida</taxon>
        <taxon>Trichinellidae</taxon>
        <taxon>Trichinella</taxon>
    </lineage>
</organism>
<proteinExistence type="predicted"/>
<comment type="caution">
    <text evidence="1">The sequence shown here is derived from an EMBL/GenBank/DDBJ whole genome shotgun (WGS) entry which is preliminary data.</text>
</comment>